<organism evidence="2 3">
    <name type="scientific">Jiangella alba</name>
    <dbReference type="NCBI Taxonomy" id="561176"/>
    <lineage>
        <taxon>Bacteria</taxon>
        <taxon>Bacillati</taxon>
        <taxon>Actinomycetota</taxon>
        <taxon>Actinomycetes</taxon>
        <taxon>Jiangellales</taxon>
        <taxon>Jiangellaceae</taxon>
        <taxon>Jiangella</taxon>
    </lineage>
</organism>
<dbReference type="EMBL" id="FNUC01000003">
    <property type="protein sequence ID" value="SEE66566.1"/>
    <property type="molecule type" value="Genomic_DNA"/>
</dbReference>
<dbReference type="InterPro" id="IPR025333">
    <property type="entry name" value="DUF4239"/>
</dbReference>
<dbReference type="STRING" id="561176.SAMN04488561_2177"/>
<dbReference type="Proteomes" id="UP000181980">
    <property type="component" value="Unassembled WGS sequence"/>
</dbReference>
<evidence type="ECO:0000313" key="3">
    <source>
        <dbReference type="Proteomes" id="UP000181980"/>
    </source>
</evidence>
<keyword evidence="1" id="KW-0472">Membrane</keyword>
<gene>
    <name evidence="2" type="ORF">SAMN04488561_2177</name>
</gene>
<evidence type="ECO:0000313" key="2">
    <source>
        <dbReference type="EMBL" id="SEE66566.1"/>
    </source>
</evidence>
<name>A0A1H5KNZ9_9ACTN</name>
<keyword evidence="1" id="KW-0812">Transmembrane</keyword>
<dbReference type="RefSeq" id="WP_069112853.1">
    <property type="nucleotide sequence ID" value="NZ_FNUC01000003.1"/>
</dbReference>
<dbReference type="OrthoDB" id="4335950at2"/>
<sequence length="265" mass="26960">MSWLSSLPTGLLVVGCLVLALLVVVASTVAVRALVPEAGRDRVQQIAAPLMPALGAAFAILTALTLSSEAGYLRAAEGYVSDEGAAAARLAWAATNPGVDAEPVHAALRDYLTTTRAHEWSGAAAASGDDVGTERSIAALERAVRTEAARWQEIGTPASTELLTSVDAVTSTRRARIVAAGHEIPGLYVGTLVASGVALIVNASALAVRGGTRISLLVVGLAGVVGLSLALLFALSAPWRGPITVGGDAIDAVISDLDTGFFTSR</sequence>
<dbReference type="AlphaFoldDB" id="A0A1H5KNZ9"/>
<keyword evidence="3" id="KW-1185">Reference proteome</keyword>
<dbReference type="Pfam" id="PF14023">
    <property type="entry name" value="Bestrophin-like"/>
    <property type="match status" value="1"/>
</dbReference>
<feature type="transmembrane region" description="Helical" evidence="1">
    <location>
        <begin position="186"/>
        <end position="208"/>
    </location>
</feature>
<reference evidence="3" key="1">
    <citation type="submission" date="2016-10" db="EMBL/GenBank/DDBJ databases">
        <authorList>
            <person name="Varghese N."/>
            <person name="Submissions S."/>
        </authorList>
    </citation>
    <scope>NUCLEOTIDE SEQUENCE [LARGE SCALE GENOMIC DNA]</scope>
    <source>
        <strain evidence="3">DSM 45237</strain>
    </source>
</reference>
<proteinExistence type="predicted"/>
<evidence type="ECO:0000256" key="1">
    <source>
        <dbReference type="SAM" id="Phobius"/>
    </source>
</evidence>
<evidence type="ECO:0008006" key="4">
    <source>
        <dbReference type="Google" id="ProtNLM"/>
    </source>
</evidence>
<feature type="transmembrane region" description="Helical" evidence="1">
    <location>
        <begin position="46"/>
        <end position="66"/>
    </location>
</feature>
<keyword evidence="1" id="KW-1133">Transmembrane helix</keyword>
<accession>A0A1H5KNZ9</accession>
<protein>
    <recommendedName>
        <fullName evidence="4">DUF4239 domain-containing protein</fullName>
    </recommendedName>
</protein>
<feature type="transmembrane region" description="Helical" evidence="1">
    <location>
        <begin position="214"/>
        <end position="235"/>
    </location>
</feature>